<comment type="caution">
    <text evidence="1">The sequence shown here is derived from an EMBL/GenBank/DDBJ whole genome shotgun (WGS) entry which is preliminary data.</text>
</comment>
<proteinExistence type="predicted"/>
<dbReference type="RefSeq" id="WP_149653853.1">
    <property type="nucleotide sequence ID" value="NZ_VTZN01000049.1"/>
</dbReference>
<reference evidence="1 2" key="1">
    <citation type="submission" date="2019-09" db="EMBL/GenBank/DDBJ databases">
        <title>Report of infection by Mycobacterium simiae a patient suffering from pulmonary tuberculosis.</title>
        <authorList>
            <person name="Mohanty P.S."/>
            <person name="Bansal A.K."/>
            <person name="Singh H."/>
            <person name="Sharma S."/>
            <person name="Patil S.A."/>
            <person name="Upadhaya P."/>
            <person name="Singh P.K."/>
            <person name="Kumar D."/>
            <person name="Kumar S."/>
            <person name="Singh R.K."/>
            <person name="Chaudhary B."/>
        </authorList>
    </citation>
    <scope>NUCLEOTIDE SEQUENCE [LARGE SCALE GENOMIC DNA]</scope>
    <source>
        <strain evidence="1 2">JAL-560-SIM</strain>
    </source>
</reference>
<keyword evidence="2" id="KW-1185">Reference proteome</keyword>
<evidence type="ECO:0000313" key="1">
    <source>
        <dbReference type="EMBL" id="KAA1250315.1"/>
    </source>
</evidence>
<evidence type="ECO:0000313" key="2">
    <source>
        <dbReference type="Proteomes" id="UP000324701"/>
    </source>
</evidence>
<protein>
    <submittedName>
        <fullName evidence="1">Uncharacterized protein</fullName>
    </submittedName>
</protein>
<gene>
    <name evidence="1" type="ORF">F0Q45_10270</name>
</gene>
<accession>A0A5B1BRB7</accession>
<dbReference type="Proteomes" id="UP000324701">
    <property type="component" value="Unassembled WGS sequence"/>
</dbReference>
<dbReference type="EMBL" id="VTZN01000049">
    <property type="protein sequence ID" value="KAA1250315.1"/>
    <property type="molecule type" value="Genomic_DNA"/>
</dbReference>
<name>A0A5B1BRB7_MYCSI</name>
<organism evidence="1 2">
    <name type="scientific">Mycobacterium simiae</name>
    <name type="common">Mycobacterium habana</name>
    <dbReference type="NCBI Taxonomy" id="1784"/>
    <lineage>
        <taxon>Bacteria</taxon>
        <taxon>Bacillati</taxon>
        <taxon>Actinomycetota</taxon>
        <taxon>Actinomycetes</taxon>
        <taxon>Mycobacteriales</taxon>
        <taxon>Mycobacteriaceae</taxon>
        <taxon>Mycobacterium</taxon>
        <taxon>Mycobacterium simiae complex</taxon>
    </lineage>
</organism>
<sequence length="160" mass="17118">MTAAATPAFTVTLTATQTTLFNIDAAAFERWCAAKGEDLECEIPIWTMSDAGAALSEMFYDARKAGVIVGDAAFELNVYGDDDVEVSGFYCVLKNVSGSQRLIGLTSGWTEVLRITDATDAPECAREHLEEICRVANDVLRAVGANPGGTGLTHRHSNRA</sequence>
<dbReference type="AlphaFoldDB" id="A0A5B1BRB7"/>
<dbReference type="OrthoDB" id="4721343at2"/>